<name>A0ABY9PF53_9GAMM</name>
<evidence type="ECO:0000313" key="2">
    <source>
        <dbReference type="Proteomes" id="UP001229313"/>
    </source>
</evidence>
<dbReference type="RefSeq" id="WP_139381742.1">
    <property type="nucleotide sequence ID" value="NZ_CP133568.1"/>
</dbReference>
<gene>
    <name evidence="1" type="ORF">RDV84_12795</name>
</gene>
<keyword evidence="2" id="KW-1185">Reference proteome</keyword>
<sequence length="90" mass="9830">MQTWIKVRRAWNAMLVAIPIEELAVIALQAVPGVRSPVIEREDMDGVVVAFDWTGPGQPDIPVEFLHRFGLEPVPEIDAPTSQEKGGGPS</sequence>
<proteinExistence type="predicted"/>
<dbReference type="Proteomes" id="UP001229313">
    <property type="component" value="Chromosome"/>
</dbReference>
<reference evidence="1 2" key="1">
    <citation type="submission" date="2023-08" db="EMBL/GenBank/DDBJ databases">
        <title>The whole genome sequence of Lysobacter yananisis.</title>
        <authorList>
            <person name="Sun H."/>
        </authorList>
    </citation>
    <scope>NUCLEOTIDE SEQUENCE [LARGE SCALE GENOMIC DNA]</scope>
    <source>
        <strain evidence="1 2">SNNU513</strain>
    </source>
</reference>
<organism evidence="1 2">
    <name type="scientific">Lysobacter yananisis</name>
    <dbReference type="NCBI Taxonomy" id="1003114"/>
    <lineage>
        <taxon>Bacteria</taxon>
        <taxon>Pseudomonadati</taxon>
        <taxon>Pseudomonadota</taxon>
        <taxon>Gammaproteobacteria</taxon>
        <taxon>Lysobacterales</taxon>
        <taxon>Lysobacteraceae</taxon>
        <taxon>Lysobacter</taxon>
    </lineage>
</organism>
<accession>A0ABY9PF53</accession>
<protein>
    <submittedName>
        <fullName evidence="1">Uncharacterized protein</fullName>
    </submittedName>
</protein>
<dbReference type="EMBL" id="CP133568">
    <property type="protein sequence ID" value="WMT05677.1"/>
    <property type="molecule type" value="Genomic_DNA"/>
</dbReference>
<evidence type="ECO:0000313" key="1">
    <source>
        <dbReference type="EMBL" id="WMT05677.1"/>
    </source>
</evidence>